<reference evidence="1 2" key="1">
    <citation type="submission" date="2012-08" db="EMBL/GenBank/DDBJ databases">
        <title>Oryza genome evolution.</title>
        <authorList>
            <person name="Wing R.A."/>
        </authorList>
    </citation>
    <scope>NUCLEOTIDE SEQUENCE</scope>
</reference>
<reference evidence="1" key="3">
    <citation type="submission" date="2015-04" db="UniProtKB">
        <authorList>
            <consortium name="EnsemblPlants"/>
        </authorList>
    </citation>
    <scope>IDENTIFICATION</scope>
</reference>
<keyword evidence="2" id="KW-1185">Reference proteome</keyword>
<accession>A0A0D9XJF1</accession>
<dbReference type="Proteomes" id="UP000032180">
    <property type="component" value="Chromosome 10"/>
</dbReference>
<dbReference type="Gramene" id="LPERR10G06440.1">
    <property type="protein sequence ID" value="LPERR10G06440.1"/>
    <property type="gene ID" value="LPERR10G06440"/>
</dbReference>
<sequence length="62" mass="6997">MPPSPFPSFSTVAVAGCMLHGYEPKKLPRFVTLESDDWSTLMTSKNFEPRHSVEIQANMLKN</sequence>
<protein>
    <submittedName>
        <fullName evidence="1">Uncharacterized protein</fullName>
    </submittedName>
</protein>
<dbReference type="HOGENOM" id="CLU_2907308_0_0_1"/>
<evidence type="ECO:0000313" key="2">
    <source>
        <dbReference type="Proteomes" id="UP000032180"/>
    </source>
</evidence>
<dbReference type="AlphaFoldDB" id="A0A0D9XJF1"/>
<proteinExistence type="predicted"/>
<evidence type="ECO:0000313" key="1">
    <source>
        <dbReference type="EnsemblPlants" id="LPERR10G06440.1"/>
    </source>
</evidence>
<organism evidence="1 2">
    <name type="scientific">Leersia perrieri</name>
    <dbReference type="NCBI Taxonomy" id="77586"/>
    <lineage>
        <taxon>Eukaryota</taxon>
        <taxon>Viridiplantae</taxon>
        <taxon>Streptophyta</taxon>
        <taxon>Embryophyta</taxon>
        <taxon>Tracheophyta</taxon>
        <taxon>Spermatophyta</taxon>
        <taxon>Magnoliopsida</taxon>
        <taxon>Liliopsida</taxon>
        <taxon>Poales</taxon>
        <taxon>Poaceae</taxon>
        <taxon>BOP clade</taxon>
        <taxon>Oryzoideae</taxon>
        <taxon>Oryzeae</taxon>
        <taxon>Oryzinae</taxon>
        <taxon>Leersia</taxon>
    </lineage>
</organism>
<name>A0A0D9XJF1_9ORYZ</name>
<reference evidence="2" key="2">
    <citation type="submission" date="2013-12" db="EMBL/GenBank/DDBJ databases">
        <authorList>
            <person name="Yu Y."/>
            <person name="Lee S."/>
            <person name="de Baynast K."/>
            <person name="Wissotski M."/>
            <person name="Liu L."/>
            <person name="Talag J."/>
            <person name="Goicoechea J."/>
            <person name="Angelova A."/>
            <person name="Jetty R."/>
            <person name="Kudrna D."/>
            <person name="Golser W."/>
            <person name="Rivera L."/>
            <person name="Zhang J."/>
            <person name="Wing R."/>
        </authorList>
    </citation>
    <scope>NUCLEOTIDE SEQUENCE</scope>
</reference>
<dbReference type="EnsemblPlants" id="LPERR10G06440.1">
    <property type="protein sequence ID" value="LPERR10G06440.1"/>
    <property type="gene ID" value="LPERR10G06440"/>
</dbReference>